<dbReference type="Proteomes" id="UP000800096">
    <property type="component" value="Unassembled WGS sequence"/>
</dbReference>
<evidence type="ECO:0000313" key="2">
    <source>
        <dbReference type="Proteomes" id="UP000800096"/>
    </source>
</evidence>
<keyword evidence="2" id="KW-1185">Reference proteome</keyword>
<evidence type="ECO:0000313" key="1">
    <source>
        <dbReference type="EMBL" id="KAF1916683.1"/>
    </source>
</evidence>
<proteinExistence type="predicted"/>
<dbReference type="EMBL" id="ML979135">
    <property type="protein sequence ID" value="KAF1916683.1"/>
    <property type="molecule type" value="Genomic_DNA"/>
</dbReference>
<reference evidence="1" key="1">
    <citation type="journal article" date="2020" name="Stud. Mycol.">
        <title>101 Dothideomycetes genomes: a test case for predicting lifestyles and emergence of pathogens.</title>
        <authorList>
            <person name="Haridas S."/>
            <person name="Albert R."/>
            <person name="Binder M."/>
            <person name="Bloem J."/>
            <person name="Labutti K."/>
            <person name="Salamov A."/>
            <person name="Andreopoulos B."/>
            <person name="Baker S."/>
            <person name="Barry K."/>
            <person name="Bills G."/>
            <person name="Bluhm B."/>
            <person name="Cannon C."/>
            <person name="Castanera R."/>
            <person name="Culley D."/>
            <person name="Daum C."/>
            <person name="Ezra D."/>
            <person name="Gonzalez J."/>
            <person name="Henrissat B."/>
            <person name="Kuo A."/>
            <person name="Liang C."/>
            <person name="Lipzen A."/>
            <person name="Lutzoni F."/>
            <person name="Magnuson J."/>
            <person name="Mondo S."/>
            <person name="Nolan M."/>
            <person name="Ohm R."/>
            <person name="Pangilinan J."/>
            <person name="Park H.-J."/>
            <person name="Ramirez L."/>
            <person name="Alfaro M."/>
            <person name="Sun H."/>
            <person name="Tritt A."/>
            <person name="Yoshinaga Y."/>
            <person name="Zwiers L.-H."/>
            <person name="Turgeon B."/>
            <person name="Goodwin S."/>
            <person name="Spatafora J."/>
            <person name="Crous P."/>
            <person name="Grigoriev I."/>
        </authorList>
    </citation>
    <scope>NUCLEOTIDE SEQUENCE</scope>
    <source>
        <strain evidence="1">HMLAC05119</strain>
    </source>
</reference>
<protein>
    <submittedName>
        <fullName evidence="1">Uncharacterized protein</fullName>
    </submittedName>
</protein>
<accession>A0A6A5QMT1</accession>
<sequence length="56" mass="6707">MKNLFKCKLPRRCAEHQGTVRWIHYNIVEYCDLLKKACLVSESLHLLHLGQDIFFF</sequence>
<name>A0A6A5QMT1_AMPQU</name>
<dbReference type="AlphaFoldDB" id="A0A6A5QMT1"/>
<organism evidence="1 2">
    <name type="scientific">Ampelomyces quisqualis</name>
    <name type="common">Powdery mildew agent</name>
    <dbReference type="NCBI Taxonomy" id="50730"/>
    <lineage>
        <taxon>Eukaryota</taxon>
        <taxon>Fungi</taxon>
        <taxon>Dikarya</taxon>
        <taxon>Ascomycota</taxon>
        <taxon>Pezizomycotina</taxon>
        <taxon>Dothideomycetes</taxon>
        <taxon>Pleosporomycetidae</taxon>
        <taxon>Pleosporales</taxon>
        <taxon>Pleosporineae</taxon>
        <taxon>Phaeosphaeriaceae</taxon>
        <taxon>Ampelomyces</taxon>
    </lineage>
</organism>
<gene>
    <name evidence="1" type="ORF">BDU57DRAFT_240854</name>
</gene>